<evidence type="ECO:0000256" key="3">
    <source>
        <dbReference type="RuleBase" id="RU410713"/>
    </source>
</evidence>
<proteinExistence type="evidence at transcript level"/>
<evidence type="ECO:0000259" key="4">
    <source>
        <dbReference type="PROSITE" id="PS51229"/>
    </source>
</evidence>
<dbReference type="GO" id="GO:0005886">
    <property type="term" value="C:plasma membrane"/>
    <property type="evidence" value="ECO:0007669"/>
    <property type="project" value="UniProtKB-ARBA"/>
</dbReference>
<dbReference type="PANTHER" id="PTHR12281">
    <property type="entry name" value="RP42 RELATED"/>
    <property type="match status" value="1"/>
</dbReference>
<dbReference type="FunFam" id="1.10.238.200:FF:000003">
    <property type="entry name" value="DCN1-like protein 3"/>
    <property type="match status" value="1"/>
</dbReference>
<dbReference type="InterPro" id="IPR014764">
    <property type="entry name" value="DCN-prot"/>
</dbReference>
<evidence type="ECO:0000256" key="2">
    <source>
        <dbReference type="ARBA" id="ARBA00059219"/>
    </source>
</evidence>
<dbReference type="EMBL" id="GDAI01001615">
    <property type="protein sequence ID" value="JAI15988.1"/>
    <property type="molecule type" value="mRNA"/>
</dbReference>
<dbReference type="GO" id="GO:2000436">
    <property type="term" value="P:positive regulation of protein neddylation"/>
    <property type="evidence" value="ECO:0007669"/>
    <property type="project" value="UniProtKB-ARBA"/>
</dbReference>
<sequence>MGKCVSCCKREPCSSIKSNCSINQTRTVTFAGRSEVNPQDEKAGLLSRGDSLSNKLNSVENKNRVKPIVLTNGDTNGVRLLVKTVRGSQQLSDNTLNLLFEKYRDTKEDVILSDGIERLCKDLGYAPDDFAILVLAWNLDASQMCRFTKSEFIKGLEYMNADTIQTIRIRLEQMIENLKTDAEKFKQLYRFTFRFGLEPENRILSVDMAIILWRLVFTVCTPTILEQWLHFLEQNPGIRGIPKDTWNMFLNFAESFDINQYDDTEAWPSLFDDFVDYEKCKSISNFTKDHTGSVHCSWNNVL</sequence>
<dbReference type="InterPro" id="IPR005176">
    <property type="entry name" value="PONY_dom"/>
</dbReference>
<comment type="function">
    <text evidence="2">Promotes neddylation of cullin components of SCF-type E3 ubiquitin ligase complexes and thus regulates SCF-type complex activity. Function promotes cell proliferation.</text>
</comment>
<reference evidence="5" key="1">
    <citation type="journal article" date="2015" name="Insect Biochem. Mol. Biol.">
        <title>An insight into the sialome of the horse fly, Tabanus bromius.</title>
        <authorList>
            <person name="Ribeiro J.M."/>
            <person name="Kazimirova M."/>
            <person name="Takac P."/>
            <person name="Andersen J.F."/>
            <person name="Francischetti I.M."/>
        </authorList>
    </citation>
    <scope>NUCLEOTIDE SEQUENCE</scope>
</reference>
<protein>
    <recommendedName>
        <fullName evidence="3">Defective in cullin neddylation protein</fullName>
    </recommendedName>
</protein>
<name>A0A0K8TPA6_TABBR</name>
<feature type="domain" description="DCUN1" evidence="4">
    <location>
        <begin position="91"/>
        <end position="279"/>
    </location>
</feature>
<dbReference type="FunFam" id="1.10.238.10:FF:000030">
    <property type="entry name" value="DCN1-like protein"/>
    <property type="match status" value="1"/>
</dbReference>
<dbReference type="GO" id="GO:0032182">
    <property type="term" value="F:ubiquitin-like protein binding"/>
    <property type="evidence" value="ECO:0007669"/>
    <property type="project" value="TreeGrafter"/>
</dbReference>
<dbReference type="GO" id="GO:0000151">
    <property type="term" value="C:ubiquitin ligase complex"/>
    <property type="evidence" value="ECO:0007669"/>
    <property type="project" value="TreeGrafter"/>
</dbReference>
<dbReference type="GO" id="GO:0045116">
    <property type="term" value="P:protein neddylation"/>
    <property type="evidence" value="ECO:0007669"/>
    <property type="project" value="TreeGrafter"/>
</dbReference>
<dbReference type="InterPro" id="IPR042460">
    <property type="entry name" value="DCN1-like_PONY"/>
</dbReference>
<evidence type="ECO:0000256" key="1">
    <source>
        <dbReference type="ARBA" id="ARBA00022786"/>
    </source>
</evidence>
<dbReference type="AlphaFoldDB" id="A0A0K8TPA6"/>
<dbReference type="PANTHER" id="PTHR12281:SF31">
    <property type="entry name" value="DCN1-LIKE PROTEIN 3"/>
    <property type="match status" value="1"/>
</dbReference>
<dbReference type="Gene3D" id="1.10.238.200">
    <property type="entry name" value="Cullin, PONY binding domain"/>
    <property type="match status" value="1"/>
</dbReference>
<dbReference type="PROSITE" id="PS51229">
    <property type="entry name" value="DCUN1"/>
    <property type="match status" value="1"/>
</dbReference>
<dbReference type="Pfam" id="PF03556">
    <property type="entry name" value="Cullin_binding"/>
    <property type="match status" value="1"/>
</dbReference>
<organism evidence="5">
    <name type="scientific">Tabanus bromius</name>
    <name type="common">Band-eyed brown horse fly</name>
    <dbReference type="NCBI Taxonomy" id="304241"/>
    <lineage>
        <taxon>Eukaryota</taxon>
        <taxon>Metazoa</taxon>
        <taxon>Ecdysozoa</taxon>
        <taxon>Arthropoda</taxon>
        <taxon>Hexapoda</taxon>
        <taxon>Insecta</taxon>
        <taxon>Pterygota</taxon>
        <taxon>Neoptera</taxon>
        <taxon>Endopterygota</taxon>
        <taxon>Diptera</taxon>
        <taxon>Brachycera</taxon>
        <taxon>Tabanomorpha</taxon>
        <taxon>Tabanoidea</taxon>
        <taxon>Tabanidae</taxon>
        <taxon>Tabanus</taxon>
    </lineage>
</organism>
<evidence type="ECO:0000313" key="5">
    <source>
        <dbReference type="EMBL" id="JAI15988.1"/>
    </source>
</evidence>
<dbReference type="Gene3D" id="1.10.238.10">
    <property type="entry name" value="EF-hand"/>
    <property type="match status" value="1"/>
</dbReference>
<comment type="function">
    <text evidence="3">Neddylation of cullins play an essential role in the regulation of SCF-type complexes activity.</text>
</comment>
<dbReference type="GO" id="GO:0031624">
    <property type="term" value="F:ubiquitin conjugating enzyme binding"/>
    <property type="evidence" value="ECO:0007669"/>
    <property type="project" value="TreeGrafter"/>
</dbReference>
<keyword evidence="1" id="KW-0833">Ubl conjugation pathway</keyword>
<accession>A0A0K8TPA6</accession>
<dbReference type="GO" id="GO:0097602">
    <property type="term" value="F:cullin family protein binding"/>
    <property type="evidence" value="ECO:0007669"/>
    <property type="project" value="TreeGrafter"/>
</dbReference>